<organism evidence="1 2">
    <name type="scientific">Gossypium australe</name>
    <dbReference type="NCBI Taxonomy" id="47621"/>
    <lineage>
        <taxon>Eukaryota</taxon>
        <taxon>Viridiplantae</taxon>
        <taxon>Streptophyta</taxon>
        <taxon>Embryophyta</taxon>
        <taxon>Tracheophyta</taxon>
        <taxon>Spermatophyta</taxon>
        <taxon>Magnoliopsida</taxon>
        <taxon>eudicotyledons</taxon>
        <taxon>Gunneridae</taxon>
        <taxon>Pentapetalae</taxon>
        <taxon>rosids</taxon>
        <taxon>malvids</taxon>
        <taxon>Malvales</taxon>
        <taxon>Malvaceae</taxon>
        <taxon>Malvoideae</taxon>
        <taxon>Gossypium</taxon>
    </lineage>
</organism>
<dbReference type="Proteomes" id="UP000325315">
    <property type="component" value="Unassembled WGS sequence"/>
</dbReference>
<dbReference type="EMBL" id="SMMG02000006">
    <property type="protein sequence ID" value="KAA3469901.1"/>
    <property type="molecule type" value="Genomic_DNA"/>
</dbReference>
<dbReference type="OrthoDB" id="1435064at2759"/>
<dbReference type="AlphaFoldDB" id="A0A5B6VLC1"/>
<comment type="caution">
    <text evidence="1">The sequence shown here is derived from an EMBL/GenBank/DDBJ whole genome shotgun (WGS) entry which is preliminary data.</text>
</comment>
<protein>
    <submittedName>
        <fullName evidence="1">CCHC-type integrase</fullName>
    </submittedName>
</protein>
<evidence type="ECO:0000313" key="2">
    <source>
        <dbReference type="Proteomes" id="UP000325315"/>
    </source>
</evidence>
<keyword evidence="2" id="KW-1185">Reference proteome</keyword>
<sequence>MTQRCWMEFLKDYDLTIEYHPGKANVVADALSRKTVAALASFERTFAWLMMGMMNVPTGNWFKARIIEGSSLGTLLASSKKC</sequence>
<proteinExistence type="predicted"/>
<reference evidence="2" key="1">
    <citation type="journal article" date="2019" name="Plant Biotechnol. J.">
        <title>Genome sequencing of the Australian wild diploid species Gossypium australe highlights disease resistance and delayed gland morphogenesis.</title>
        <authorList>
            <person name="Cai Y."/>
            <person name="Cai X."/>
            <person name="Wang Q."/>
            <person name="Wang P."/>
            <person name="Zhang Y."/>
            <person name="Cai C."/>
            <person name="Xu Y."/>
            <person name="Wang K."/>
            <person name="Zhou Z."/>
            <person name="Wang C."/>
            <person name="Geng S."/>
            <person name="Li B."/>
            <person name="Dong Q."/>
            <person name="Hou Y."/>
            <person name="Wang H."/>
            <person name="Ai P."/>
            <person name="Liu Z."/>
            <person name="Yi F."/>
            <person name="Sun M."/>
            <person name="An G."/>
            <person name="Cheng J."/>
            <person name="Zhang Y."/>
            <person name="Shi Q."/>
            <person name="Xie Y."/>
            <person name="Shi X."/>
            <person name="Chang Y."/>
            <person name="Huang F."/>
            <person name="Chen Y."/>
            <person name="Hong S."/>
            <person name="Mi L."/>
            <person name="Sun Q."/>
            <person name="Zhang L."/>
            <person name="Zhou B."/>
            <person name="Peng R."/>
            <person name="Zhang X."/>
            <person name="Liu F."/>
        </authorList>
    </citation>
    <scope>NUCLEOTIDE SEQUENCE [LARGE SCALE GENOMIC DNA]</scope>
    <source>
        <strain evidence="2">cv. PA1801</strain>
    </source>
</reference>
<gene>
    <name evidence="1" type="ORF">EPI10_015650</name>
</gene>
<name>A0A5B6VLC1_9ROSI</name>
<evidence type="ECO:0000313" key="1">
    <source>
        <dbReference type="EMBL" id="KAA3469901.1"/>
    </source>
</evidence>
<accession>A0A5B6VLC1</accession>